<dbReference type="Proteomes" id="UP000290849">
    <property type="component" value="Unassembled WGS sequence"/>
</dbReference>
<organism evidence="1 2">
    <name type="scientific">Achromobacter aloeverae</name>
    <dbReference type="NCBI Taxonomy" id="1750518"/>
    <lineage>
        <taxon>Bacteria</taxon>
        <taxon>Pseudomonadati</taxon>
        <taxon>Pseudomonadota</taxon>
        <taxon>Betaproteobacteria</taxon>
        <taxon>Burkholderiales</taxon>
        <taxon>Alcaligenaceae</taxon>
        <taxon>Achromobacter</taxon>
    </lineage>
</organism>
<evidence type="ECO:0008006" key="3">
    <source>
        <dbReference type="Google" id="ProtNLM"/>
    </source>
</evidence>
<dbReference type="InterPro" id="IPR003737">
    <property type="entry name" value="GlcNAc_PI_deacetylase-related"/>
</dbReference>
<protein>
    <recommendedName>
        <fullName evidence="3">PIG-L family deacetylase</fullName>
    </recommendedName>
</protein>
<gene>
    <name evidence="1" type="ORF">C7R54_21895</name>
</gene>
<evidence type="ECO:0000313" key="2">
    <source>
        <dbReference type="Proteomes" id="UP000290849"/>
    </source>
</evidence>
<dbReference type="AlphaFoldDB" id="A0A4Q1HF46"/>
<proteinExistence type="predicted"/>
<accession>A0A4Q1HF46</accession>
<dbReference type="SUPFAM" id="SSF102588">
    <property type="entry name" value="LmbE-like"/>
    <property type="match status" value="1"/>
</dbReference>
<dbReference type="Gene3D" id="3.40.50.10320">
    <property type="entry name" value="LmbE-like"/>
    <property type="match status" value="1"/>
</dbReference>
<comment type="caution">
    <text evidence="1">The sequence shown here is derived from an EMBL/GenBank/DDBJ whole genome shotgun (WGS) entry which is preliminary data.</text>
</comment>
<evidence type="ECO:0000313" key="1">
    <source>
        <dbReference type="EMBL" id="RXN85158.1"/>
    </source>
</evidence>
<dbReference type="InterPro" id="IPR024078">
    <property type="entry name" value="LmbE-like_dom_sf"/>
</dbReference>
<dbReference type="Pfam" id="PF02585">
    <property type="entry name" value="PIG-L"/>
    <property type="match status" value="1"/>
</dbReference>
<name>A0A4Q1HF46_9BURK</name>
<keyword evidence="2" id="KW-1185">Reference proteome</keyword>
<reference evidence="1 2" key="1">
    <citation type="journal article" date="2017" name="Int. J. Syst. Evol. Microbiol.">
        <title>Achromobacter aloeverae sp. nov., isolated from the root of Aloe vera (L.) Burm.f.</title>
        <authorList>
            <person name="Kuncharoen N."/>
            <person name="Muramatsu Y."/>
            <person name="Shibata C."/>
            <person name="Kamakura Y."/>
            <person name="Nakagawa Y."/>
            <person name="Tanasupawat S."/>
        </authorList>
    </citation>
    <scope>NUCLEOTIDE SEQUENCE [LARGE SCALE GENOMIC DNA]</scope>
    <source>
        <strain evidence="1 2">AVA-1</strain>
    </source>
</reference>
<dbReference type="EMBL" id="PYAL01000007">
    <property type="protein sequence ID" value="RXN85158.1"/>
    <property type="molecule type" value="Genomic_DNA"/>
</dbReference>
<sequence length="246" mass="26892">MTTAPPLSPEAAIMRALFDAGRLLVISPHLDDAALGCGMLLTVATRAYVATVYSGMPADGTMLTKWDRDCGFSDSQAAMRARLLEDARAMALLGAETGYLGFLDSQYAPLPGRERLAKALAMIIDDYAPDVVAMPLGLHHCDHERVREAALLVMARRPRLLWLGYEDMFYRYRAGVLQRVLGQLGRRRIRATPVECATPGDPDRKRLAVQAYASQLRAVGVHTSDAAGAEERYWWLDAGGGAGRET</sequence>